<dbReference type="Proteomes" id="UP000236047">
    <property type="component" value="Unassembled WGS sequence"/>
</dbReference>
<dbReference type="RefSeq" id="WP_073448814.1">
    <property type="nucleotide sequence ID" value="NZ_LJSN01000003.1"/>
</dbReference>
<evidence type="ECO:0000313" key="3">
    <source>
        <dbReference type="EMBL" id="PNE37839.1"/>
    </source>
</evidence>
<feature type="compositionally biased region" description="Low complexity" evidence="1">
    <location>
        <begin position="126"/>
        <end position="155"/>
    </location>
</feature>
<reference evidence="4" key="1">
    <citation type="submission" date="2015-09" db="EMBL/GenBank/DDBJ databases">
        <authorList>
            <person name="Graham D.E."/>
            <person name="Mahan K.M."/>
            <person name="Klingeman D.M."/>
            <person name="Fida T."/>
            <person name="Giannone R.J."/>
            <person name="Hettich R.L."/>
            <person name="Parry R.J."/>
            <person name="Spain J.C."/>
        </authorList>
    </citation>
    <scope>NUCLEOTIDE SEQUENCE [LARGE SCALE GENOMIC DNA]</scope>
    <source>
        <strain evidence="4">JCM 4701</strain>
    </source>
</reference>
<keyword evidence="2" id="KW-0472">Membrane</keyword>
<feature type="transmembrane region" description="Helical" evidence="2">
    <location>
        <begin position="94"/>
        <end position="115"/>
    </location>
</feature>
<keyword evidence="2" id="KW-1133">Transmembrane helix</keyword>
<feature type="compositionally biased region" description="Gly residues" evidence="1">
    <location>
        <begin position="20"/>
        <end position="49"/>
    </location>
</feature>
<comment type="caution">
    <text evidence="3">The sequence shown here is derived from an EMBL/GenBank/DDBJ whole genome shotgun (WGS) entry which is preliminary data.</text>
</comment>
<sequence>MSFPPPPPSNQPPHQSPQGDPGGFGPPGGGYGAGGQQPGPGGYGPGGYGPSVPPAGPPPAGPYGAPAGGYGPPGPGGWQQPPAPPSGGGNGTTIALIIGAGVLVVALVIGGVIWANSDGGGNQARPGASTSASASPSASDSASPTPSDSATPSGPETSASAPTGRTAPFYTLKTGDCFDIPPGGNGGNNLSAPCTGPHDAEVVFVYTLPAGLTSESEIKDKASSLCSIQLPDKASKQPAGTAEGTYVQFPNTKGYKLGIKSVVCSLTGNRSNTKKLTKPLV</sequence>
<organism evidence="3 4">
    <name type="scientific">Streptomyces noursei</name>
    <name type="common">Streptomyces albulus</name>
    <dbReference type="NCBI Taxonomy" id="1971"/>
    <lineage>
        <taxon>Bacteria</taxon>
        <taxon>Bacillati</taxon>
        <taxon>Actinomycetota</taxon>
        <taxon>Actinomycetes</taxon>
        <taxon>Kitasatosporales</taxon>
        <taxon>Streptomycetaceae</taxon>
        <taxon>Streptomyces</taxon>
    </lineage>
</organism>
<keyword evidence="4" id="KW-1185">Reference proteome</keyword>
<gene>
    <name evidence="3" type="ORF">AOB60_26895</name>
</gene>
<dbReference type="AlphaFoldDB" id="A0A2N8P9Y7"/>
<proteinExistence type="predicted"/>
<evidence type="ECO:0000313" key="4">
    <source>
        <dbReference type="Proteomes" id="UP000236047"/>
    </source>
</evidence>
<keyword evidence="2" id="KW-0812">Transmembrane</keyword>
<feature type="region of interest" description="Disordered" evidence="1">
    <location>
        <begin position="1"/>
        <end position="88"/>
    </location>
</feature>
<feature type="compositionally biased region" description="Pro residues" evidence="1">
    <location>
        <begin position="1"/>
        <end position="15"/>
    </location>
</feature>
<evidence type="ECO:0000256" key="2">
    <source>
        <dbReference type="SAM" id="Phobius"/>
    </source>
</evidence>
<feature type="region of interest" description="Disordered" evidence="1">
    <location>
        <begin position="121"/>
        <end position="167"/>
    </location>
</feature>
<protein>
    <recommendedName>
        <fullName evidence="5">Septum formation-related domain-containing protein</fullName>
    </recommendedName>
</protein>
<evidence type="ECO:0008006" key="5">
    <source>
        <dbReference type="Google" id="ProtNLM"/>
    </source>
</evidence>
<evidence type="ECO:0000256" key="1">
    <source>
        <dbReference type="SAM" id="MobiDB-lite"/>
    </source>
</evidence>
<feature type="compositionally biased region" description="Pro residues" evidence="1">
    <location>
        <begin position="51"/>
        <end position="61"/>
    </location>
</feature>
<name>A0A2N8P9Y7_STRNR</name>
<dbReference type="EMBL" id="LJSN01000003">
    <property type="protein sequence ID" value="PNE37839.1"/>
    <property type="molecule type" value="Genomic_DNA"/>
</dbReference>
<accession>A0A2N8P9Y7</accession>